<keyword evidence="1" id="KW-0472">Membrane</keyword>
<dbReference type="EMBL" id="JH660638">
    <property type="protein sequence ID" value="EIM30415.1"/>
    <property type="molecule type" value="Genomic_DNA"/>
</dbReference>
<sequence length="68" mass="7682">MINLFEMLQPATNVLLELQTLIASPELLPWIGSAVVMLLATVLVPVIRWRRQAAAMEWRRTLAARARA</sequence>
<proteinExistence type="predicted"/>
<dbReference type="PATRIC" id="fig|864069.3.peg.1079"/>
<reference evidence="2 3" key="1">
    <citation type="submission" date="2012-02" db="EMBL/GenBank/DDBJ databases">
        <title>Improved High-Quality Draft sequence of Microvirga sp. WSM3557.</title>
        <authorList>
            <consortium name="US DOE Joint Genome Institute"/>
            <person name="Lucas S."/>
            <person name="Han J."/>
            <person name="Lapidus A."/>
            <person name="Cheng J.-F."/>
            <person name="Goodwin L."/>
            <person name="Pitluck S."/>
            <person name="Peters L."/>
            <person name="Zhang X."/>
            <person name="Detter J.C."/>
            <person name="Han C."/>
            <person name="Tapia R."/>
            <person name="Land M."/>
            <person name="Hauser L."/>
            <person name="Kyrpides N."/>
            <person name="Ivanova N."/>
            <person name="Pagani I."/>
            <person name="Brau L."/>
            <person name="Yates R."/>
            <person name="O'Hara G."/>
            <person name="Rui T."/>
            <person name="Howieson J."/>
            <person name="Reeve W."/>
            <person name="Woyke T."/>
        </authorList>
    </citation>
    <scope>NUCLEOTIDE SEQUENCE [LARGE SCALE GENOMIC DNA]</scope>
    <source>
        <strain evidence="2 3">WSM3557</strain>
    </source>
</reference>
<protein>
    <submittedName>
        <fullName evidence="2">Uncharacterized protein</fullName>
    </submittedName>
</protein>
<name>I4Z2H3_9HYPH</name>
<evidence type="ECO:0000256" key="1">
    <source>
        <dbReference type="SAM" id="Phobius"/>
    </source>
</evidence>
<accession>I4Z2H3</accession>
<keyword evidence="1" id="KW-0812">Transmembrane</keyword>
<evidence type="ECO:0000313" key="2">
    <source>
        <dbReference type="EMBL" id="EIM30415.1"/>
    </source>
</evidence>
<dbReference type="AlphaFoldDB" id="I4Z2H3"/>
<gene>
    <name evidence="2" type="ORF">MicloDRAFT_00009660</name>
</gene>
<organism evidence="2 3">
    <name type="scientific">Microvirga lotononidis</name>
    <dbReference type="NCBI Taxonomy" id="864069"/>
    <lineage>
        <taxon>Bacteria</taxon>
        <taxon>Pseudomonadati</taxon>
        <taxon>Pseudomonadota</taxon>
        <taxon>Alphaproteobacteria</taxon>
        <taxon>Hyphomicrobiales</taxon>
        <taxon>Methylobacteriaceae</taxon>
        <taxon>Microvirga</taxon>
    </lineage>
</organism>
<evidence type="ECO:0000313" key="3">
    <source>
        <dbReference type="Proteomes" id="UP000003947"/>
    </source>
</evidence>
<dbReference type="HOGENOM" id="CLU_2789281_0_0_5"/>
<keyword evidence="3" id="KW-1185">Reference proteome</keyword>
<keyword evidence="1" id="KW-1133">Transmembrane helix</keyword>
<dbReference type="Proteomes" id="UP000003947">
    <property type="component" value="Unassembled WGS sequence"/>
</dbReference>
<feature type="transmembrane region" description="Helical" evidence="1">
    <location>
        <begin position="27"/>
        <end position="47"/>
    </location>
</feature>